<dbReference type="EMBL" id="NAJL01000019">
    <property type="protein sequence ID" value="TKA28227.1"/>
    <property type="molecule type" value="Genomic_DNA"/>
</dbReference>
<dbReference type="GO" id="GO:0003682">
    <property type="term" value="F:chromatin binding"/>
    <property type="evidence" value="ECO:0007669"/>
    <property type="project" value="InterPro"/>
</dbReference>
<accession>A0A4U0U0D8</accession>
<dbReference type="Proteomes" id="UP000308549">
    <property type="component" value="Unassembled WGS sequence"/>
</dbReference>
<evidence type="ECO:0000259" key="2">
    <source>
        <dbReference type="PROSITE" id="PS51038"/>
    </source>
</evidence>
<feature type="domain" description="BAH" evidence="2">
    <location>
        <begin position="93"/>
        <end position="219"/>
    </location>
</feature>
<comment type="caution">
    <text evidence="3">The sequence shown here is derived from an EMBL/GenBank/DDBJ whole genome shotgun (WGS) entry which is preliminary data.</text>
</comment>
<dbReference type="PROSITE" id="PS51038">
    <property type="entry name" value="BAH"/>
    <property type="match status" value="1"/>
</dbReference>
<evidence type="ECO:0000256" key="1">
    <source>
        <dbReference type="SAM" id="MobiDB-lite"/>
    </source>
</evidence>
<dbReference type="InterPro" id="IPR043151">
    <property type="entry name" value="BAH_sf"/>
</dbReference>
<organism evidence="3 4">
    <name type="scientific">Salinomyces thailandicus</name>
    <dbReference type="NCBI Taxonomy" id="706561"/>
    <lineage>
        <taxon>Eukaryota</taxon>
        <taxon>Fungi</taxon>
        <taxon>Dikarya</taxon>
        <taxon>Ascomycota</taxon>
        <taxon>Pezizomycotina</taxon>
        <taxon>Dothideomycetes</taxon>
        <taxon>Dothideomycetidae</taxon>
        <taxon>Mycosphaerellales</taxon>
        <taxon>Teratosphaeriaceae</taxon>
        <taxon>Salinomyces</taxon>
    </lineage>
</organism>
<keyword evidence="4" id="KW-1185">Reference proteome</keyword>
<gene>
    <name evidence="3" type="ORF">B0A50_04199</name>
</gene>
<dbReference type="OrthoDB" id="10259622at2759"/>
<feature type="region of interest" description="Disordered" evidence="1">
    <location>
        <begin position="263"/>
        <end position="295"/>
    </location>
</feature>
<dbReference type="CDD" id="cd04370">
    <property type="entry name" value="BAH"/>
    <property type="match status" value="1"/>
</dbReference>
<sequence length="346" mass="39052">MARSPAQPQDLSDKDRERLKKYLHNNPKAFTVVTVPPSRKRKRASPNLHTETNLAQERLAVEYEIKPANNWESLRRYKKFTGMRKDLRELGDESIAAGEHILVKHEDTGDQEGDIVDYAAQWKAKVLEVRALDSENVFVRVAWHNRPEDLESGRKAYHGKNELIPTNQLDIIDAMSVNGKLDVYDWEEENDDSPMPDPQEYFWRQTLDSANTNTFSKLRLMCRDQTPQNPDEVIIQCGNAKCRSWLHAKCIAEDALERAIEAQAPVGKKRKSAGSTQKNGGPRQPKMSPSATAMAASKDGSLMAEFFIADLPADRPADKTEIVITDAAGETRSEEMKCLLCSETLD</sequence>
<name>A0A4U0U0D8_9PEZI</name>
<evidence type="ECO:0000313" key="4">
    <source>
        <dbReference type="Proteomes" id="UP000308549"/>
    </source>
</evidence>
<dbReference type="InterPro" id="IPR001025">
    <property type="entry name" value="BAH_dom"/>
</dbReference>
<dbReference type="Gene3D" id="2.30.30.490">
    <property type="match status" value="1"/>
</dbReference>
<evidence type="ECO:0000313" key="3">
    <source>
        <dbReference type="EMBL" id="TKA28227.1"/>
    </source>
</evidence>
<protein>
    <recommendedName>
        <fullName evidence="2">BAH domain-containing protein</fullName>
    </recommendedName>
</protein>
<dbReference type="AlphaFoldDB" id="A0A4U0U0D8"/>
<reference evidence="3 4" key="1">
    <citation type="submission" date="2017-03" db="EMBL/GenBank/DDBJ databases">
        <title>Genomes of endolithic fungi from Antarctica.</title>
        <authorList>
            <person name="Coleine C."/>
            <person name="Masonjones S."/>
            <person name="Stajich J.E."/>
        </authorList>
    </citation>
    <scope>NUCLEOTIDE SEQUENCE [LARGE SCALE GENOMIC DNA]</scope>
    <source>
        <strain evidence="3 4">CCFEE 6315</strain>
    </source>
</reference>
<dbReference type="PANTHER" id="PTHR46364">
    <property type="entry name" value="OS08G0421900 PROTEIN"/>
    <property type="match status" value="1"/>
</dbReference>
<proteinExistence type="predicted"/>
<dbReference type="Pfam" id="PF01426">
    <property type="entry name" value="BAH"/>
    <property type="match status" value="1"/>
</dbReference>